<sequence length="58" mass="6986">MKTAILEYLEREEAYERERLEDLARWERYQLTGEAVPHEQVAEWLKGVADGELRPWPQ</sequence>
<name>A0A6J4VMD5_9BACT</name>
<protein>
    <submittedName>
        <fullName evidence="1">Uncharacterized protein</fullName>
    </submittedName>
</protein>
<reference evidence="1" key="1">
    <citation type="submission" date="2020-02" db="EMBL/GenBank/DDBJ databases">
        <authorList>
            <person name="Meier V. D."/>
        </authorList>
    </citation>
    <scope>NUCLEOTIDE SEQUENCE</scope>
    <source>
        <strain evidence="1">AVDCRST_MAG18</strain>
    </source>
</reference>
<gene>
    <name evidence="1" type="ORF">AVDCRST_MAG18-2984</name>
</gene>
<organism evidence="1">
    <name type="scientific">uncultured Thermomicrobiales bacterium</name>
    <dbReference type="NCBI Taxonomy" id="1645740"/>
    <lineage>
        <taxon>Bacteria</taxon>
        <taxon>Pseudomonadati</taxon>
        <taxon>Thermomicrobiota</taxon>
        <taxon>Thermomicrobia</taxon>
        <taxon>Thermomicrobiales</taxon>
        <taxon>environmental samples</taxon>
    </lineage>
</organism>
<dbReference type="AlphaFoldDB" id="A0A6J4VMD5"/>
<proteinExistence type="predicted"/>
<evidence type="ECO:0000313" key="1">
    <source>
        <dbReference type="EMBL" id="CAA9579886.1"/>
    </source>
</evidence>
<accession>A0A6J4VMD5</accession>
<dbReference type="EMBL" id="CADCWN010000225">
    <property type="protein sequence ID" value="CAA9579886.1"/>
    <property type="molecule type" value="Genomic_DNA"/>
</dbReference>